<evidence type="ECO:0000313" key="2">
    <source>
        <dbReference type="Proteomes" id="UP000006753"/>
    </source>
</evidence>
<accession>K1Y911</accession>
<dbReference type="InParanoid" id="K1Y911"/>
<protein>
    <submittedName>
        <fullName evidence="1">Uncharacterized protein</fullName>
    </submittedName>
</protein>
<dbReference type="EMBL" id="JH921428">
    <property type="protein sequence ID" value="EKD21624.1"/>
    <property type="molecule type" value="Genomic_DNA"/>
</dbReference>
<sequence length="134" mass="15241">MPHLYESSPELARLEQLANWNTSTKSILQISEYLQDCVRATDTMKTVSKSAESSVGSSRVESTLEDTGCFRDFLCSGGAQFEAFMRMRFARMVRVYDYVTTHNVLLEGFAECRKVAAGQSRRKWCGTGQRKWYG</sequence>
<dbReference type="HOGENOM" id="CLU_1896673_0_0_1"/>
<evidence type="ECO:0000313" key="1">
    <source>
        <dbReference type="EMBL" id="EKD21624.1"/>
    </source>
</evidence>
<dbReference type="KEGG" id="mbe:MBM_00737"/>
<organism evidence="1 2">
    <name type="scientific">Marssonina brunnea f. sp. multigermtubi (strain MB_m1)</name>
    <name type="common">Marssonina leaf spot fungus</name>
    <dbReference type="NCBI Taxonomy" id="1072389"/>
    <lineage>
        <taxon>Eukaryota</taxon>
        <taxon>Fungi</taxon>
        <taxon>Dikarya</taxon>
        <taxon>Ascomycota</taxon>
        <taxon>Pezizomycotina</taxon>
        <taxon>Leotiomycetes</taxon>
        <taxon>Helotiales</taxon>
        <taxon>Drepanopezizaceae</taxon>
        <taxon>Drepanopeziza</taxon>
    </lineage>
</organism>
<name>K1Y911_MARBU</name>
<keyword evidence="2" id="KW-1185">Reference proteome</keyword>
<reference evidence="1 2" key="1">
    <citation type="journal article" date="2012" name="BMC Genomics">
        <title>Sequencing the genome of Marssonina brunnea reveals fungus-poplar co-evolution.</title>
        <authorList>
            <person name="Zhu S."/>
            <person name="Cao Y.-Z."/>
            <person name="Jiang C."/>
            <person name="Tan B.-Y."/>
            <person name="Wang Z."/>
            <person name="Feng S."/>
            <person name="Zhang L."/>
            <person name="Su X.-H."/>
            <person name="Brejova B."/>
            <person name="Vinar T."/>
            <person name="Xu M."/>
            <person name="Wang M.-X."/>
            <person name="Zhang S.-G."/>
            <person name="Huang M.-R."/>
            <person name="Wu R."/>
            <person name="Zhou Y."/>
        </authorList>
    </citation>
    <scope>NUCLEOTIDE SEQUENCE [LARGE SCALE GENOMIC DNA]</scope>
    <source>
        <strain evidence="1 2">MB_m1</strain>
    </source>
</reference>
<gene>
    <name evidence="1" type="ORF">MBM_00737</name>
</gene>
<dbReference type="AlphaFoldDB" id="K1Y911"/>
<dbReference type="Proteomes" id="UP000006753">
    <property type="component" value="Unassembled WGS sequence"/>
</dbReference>
<proteinExistence type="predicted"/>